<dbReference type="SUPFAM" id="SSF52172">
    <property type="entry name" value="CheY-like"/>
    <property type="match status" value="1"/>
</dbReference>
<dbReference type="Gene3D" id="3.40.50.2300">
    <property type="match status" value="1"/>
</dbReference>
<evidence type="ECO:0000259" key="1">
    <source>
        <dbReference type="PROSITE" id="PS50110"/>
    </source>
</evidence>
<reference evidence="2" key="1">
    <citation type="journal article" date="2014" name="Front. Microbiol.">
        <title>High frequency of phylogenetically diverse reductive dehalogenase-homologous genes in deep subseafloor sedimentary metagenomes.</title>
        <authorList>
            <person name="Kawai M."/>
            <person name="Futagami T."/>
            <person name="Toyoda A."/>
            <person name="Takaki Y."/>
            <person name="Nishi S."/>
            <person name="Hori S."/>
            <person name="Arai W."/>
            <person name="Tsubouchi T."/>
            <person name="Morono Y."/>
            <person name="Uchiyama I."/>
            <person name="Ito T."/>
            <person name="Fujiyama A."/>
            <person name="Inagaki F."/>
            <person name="Takami H."/>
        </authorList>
    </citation>
    <scope>NUCLEOTIDE SEQUENCE</scope>
    <source>
        <strain evidence="2">Expedition CK06-06</strain>
    </source>
</reference>
<gene>
    <name evidence="2" type="ORF">S01H4_39205</name>
</gene>
<dbReference type="PROSITE" id="PS50110">
    <property type="entry name" value="RESPONSE_REGULATORY"/>
    <property type="match status" value="1"/>
</dbReference>
<feature type="non-terminal residue" evidence="2">
    <location>
        <position position="146"/>
    </location>
</feature>
<dbReference type="GO" id="GO:0000160">
    <property type="term" value="P:phosphorelay signal transduction system"/>
    <property type="evidence" value="ECO:0007669"/>
    <property type="project" value="InterPro"/>
</dbReference>
<name>X1CN08_9ZZZZ</name>
<accession>X1CN08</accession>
<dbReference type="InterPro" id="IPR011006">
    <property type="entry name" value="CheY-like_superfamily"/>
</dbReference>
<feature type="domain" description="Response regulatory" evidence="1">
    <location>
        <begin position="1"/>
        <end position="90"/>
    </location>
</feature>
<dbReference type="AlphaFoldDB" id="X1CN08"/>
<dbReference type="InterPro" id="IPR001789">
    <property type="entry name" value="Sig_transdc_resp-reg_receiver"/>
</dbReference>
<sequence length="146" mass="16979">MRRFLIIRIFLCDNIFLVGDNIDVVVFFYSFFDFLDDAKTEPALSNTRIIVYTDHEDDGTIITALEKGADNYVTTRQGLNVLRIRMQRQLKMKAPLPNPPDIEVINAIEFRSKKHFCLAIINILGIDIYILKYGLLKANQIVQRLW</sequence>
<evidence type="ECO:0000313" key="2">
    <source>
        <dbReference type="EMBL" id="GAG97503.1"/>
    </source>
</evidence>
<organism evidence="2">
    <name type="scientific">marine sediment metagenome</name>
    <dbReference type="NCBI Taxonomy" id="412755"/>
    <lineage>
        <taxon>unclassified sequences</taxon>
        <taxon>metagenomes</taxon>
        <taxon>ecological metagenomes</taxon>
    </lineage>
</organism>
<dbReference type="EMBL" id="BART01021211">
    <property type="protein sequence ID" value="GAG97503.1"/>
    <property type="molecule type" value="Genomic_DNA"/>
</dbReference>
<protein>
    <recommendedName>
        <fullName evidence="1">Response regulatory domain-containing protein</fullName>
    </recommendedName>
</protein>
<proteinExistence type="predicted"/>
<comment type="caution">
    <text evidence="2">The sequence shown here is derived from an EMBL/GenBank/DDBJ whole genome shotgun (WGS) entry which is preliminary data.</text>
</comment>